<protein>
    <submittedName>
        <fullName evidence="2">SpoIIE family protein phosphatase</fullName>
    </submittedName>
</protein>
<organism evidence="2 3">
    <name type="scientific">Aromatoleum toluolicum</name>
    <dbReference type="NCBI Taxonomy" id="90060"/>
    <lineage>
        <taxon>Bacteria</taxon>
        <taxon>Pseudomonadati</taxon>
        <taxon>Pseudomonadota</taxon>
        <taxon>Betaproteobacteria</taxon>
        <taxon>Rhodocyclales</taxon>
        <taxon>Rhodocyclaceae</taxon>
        <taxon>Aromatoleum</taxon>
    </lineage>
</organism>
<keyword evidence="3" id="KW-1185">Reference proteome</keyword>
<dbReference type="Pfam" id="PF13672">
    <property type="entry name" value="PP2C_2"/>
    <property type="match status" value="1"/>
</dbReference>
<dbReference type="SMART" id="SM00332">
    <property type="entry name" value="PP2Cc"/>
    <property type="match status" value="1"/>
</dbReference>
<dbReference type="PANTHER" id="PTHR13832">
    <property type="entry name" value="PROTEIN PHOSPHATASE 2C"/>
    <property type="match status" value="1"/>
</dbReference>
<dbReference type="RefSeq" id="WP_169142364.1">
    <property type="nucleotide sequence ID" value="NZ_WTVS01000053.1"/>
</dbReference>
<sequence length="255" mass="27218">MTGPTPIRWTSAARCHVGLVREVNEDSFLDRPERALWAVADGMGGHDAGDLASGMVVATLDGLPAFSSLTNLVDAARERLQDVNRRLRAEALMRDVSIIGSTVVALLACERYGAYLWAGDSRIYLYRKGRLTLLSRDHSTLEELRARGFPVGNDALQPGHNLITRAVGAVDVLALDQGAVVVGDGDIFLLCSDGLSNLVSEEDIRDNLAAGDCRQAADALVDLALKAGGHDNITAVVIRADDPDCSDMTVLNPAL</sequence>
<evidence type="ECO:0000313" key="3">
    <source>
        <dbReference type="Proteomes" id="UP000634522"/>
    </source>
</evidence>
<dbReference type="SUPFAM" id="SSF81606">
    <property type="entry name" value="PP2C-like"/>
    <property type="match status" value="1"/>
</dbReference>
<comment type="caution">
    <text evidence="2">The sequence shown here is derived from an EMBL/GenBank/DDBJ whole genome shotgun (WGS) entry which is preliminary data.</text>
</comment>
<reference evidence="2 3" key="1">
    <citation type="submission" date="2019-12" db="EMBL/GenBank/DDBJ databases">
        <title>Comparative genomics gives insights into the taxonomy of the Azoarcus-Aromatoleum group and reveals separate origins of nif in the plant-associated Azoarcus and non-plant-associated Aromatoleum sub-groups.</title>
        <authorList>
            <person name="Lafos M."/>
            <person name="Maluk M."/>
            <person name="Batista M."/>
            <person name="Junghare M."/>
            <person name="Carmona M."/>
            <person name="Faoro H."/>
            <person name="Cruz L.M."/>
            <person name="Battistoni F."/>
            <person name="De Souza E."/>
            <person name="Pedrosa F."/>
            <person name="Chen W.-M."/>
            <person name="Poole P.S."/>
            <person name="Dixon R.A."/>
            <person name="James E.K."/>
        </authorList>
    </citation>
    <scope>NUCLEOTIDE SEQUENCE [LARGE SCALE GENOMIC DNA]</scope>
    <source>
        <strain evidence="2 3">T</strain>
    </source>
</reference>
<dbReference type="PROSITE" id="PS51746">
    <property type="entry name" value="PPM_2"/>
    <property type="match status" value="1"/>
</dbReference>
<dbReference type="Gene3D" id="3.60.40.10">
    <property type="entry name" value="PPM-type phosphatase domain"/>
    <property type="match status" value="1"/>
</dbReference>
<dbReference type="InterPro" id="IPR015655">
    <property type="entry name" value="PP2C"/>
</dbReference>
<evidence type="ECO:0000313" key="2">
    <source>
        <dbReference type="EMBL" id="NMF99771.1"/>
    </source>
</evidence>
<evidence type="ECO:0000259" key="1">
    <source>
        <dbReference type="PROSITE" id="PS51746"/>
    </source>
</evidence>
<gene>
    <name evidence="2" type="ORF">GPA27_20545</name>
</gene>
<accession>A0ABX1NKK9</accession>
<name>A0ABX1NKK9_9RHOO</name>
<dbReference type="Proteomes" id="UP000634522">
    <property type="component" value="Unassembled WGS sequence"/>
</dbReference>
<dbReference type="CDD" id="cd00143">
    <property type="entry name" value="PP2Cc"/>
    <property type="match status" value="1"/>
</dbReference>
<dbReference type="EMBL" id="WTVS01000053">
    <property type="protein sequence ID" value="NMF99771.1"/>
    <property type="molecule type" value="Genomic_DNA"/>
</dbReference>
<dbReference type="InterPro" id="IPR036457">
    <property type="entry name" value="PPM-type-like_dom_sf"/>
</dbReference>
<dbReference type="SMART" id="SM00331">
    <property type="entry name" value="PP2C_SIG"/>
    <property type="match status" value="1"/>
</dbReference>
<dbReference type="PANTHER" id="PTHR13832:SF827">
    <property type="entry name" value="PROTEIN PHOSPHATASE 1L"/>
    <property type="match status" value="1"/>
</dbReference>
<proteinExistence type="predicted"/>
<feature type="domain" description="PPM-type phosphatase" evidence="1">
    <location>
        <begin position="8"/>
        <end position="240"/>
    </location>
</feature>
<dbReference type="InterPro" id="IPR001932">
    <property type="entry name" value="PPM-type_phosphatase-like_dom"/>
</dbReference>